<dbReference type="Pfam" id="PF00023">
    <property type="entry name" value="Ank"/>
    <property type="match status" value="1"/>
</dbReference>
<organism evidence="2 3">
    <name type="scientific">Odoribacter laneus YIT 12061</name>
    <dbReference type="NCBI Taxonomy" id="742817"/>
    <lineage>
        <taxon>Bacteria</taxon>
        <taxon>Pseudomonadati</taxon>
        <taxon>Bacteroidota</taxon>
        <taxon>Bacteroidia</taxon>
        <taxon>Bacteroidales</taxon>
        <taxon>Odoribacteraceae</taxon>
        <taxon>Odoribacter</taxon>
    </lineage>
</organism>
<proteinExistence type="predicted"/>
<evidence type="ECO:0000256" key="1">
    <source>
        <dbReference type="PROSITE-ProRule" id="PRU00023"/>
    </source>
</evidence>
<dbReference type="Proteomes" id="UP000004892">
    <property type="component" value="Unassembled WGS sequence"/>
</dbReference>
<feature type="repeat" description="ANK" evidence="1">
    <location>
        <begin position="371"/>
        <end position="406"/>
    </location>
</feature>
<dbReference type="EMBL" id="ADMC01000008">
    <property type="protein sequence ID" value="EHP49902.1"/>
    <property type="molecule type" value="Genomic_DNA"/>
</dbReference>
<dbReference type="GeneID" id="98068313"/>
<reference evidence="2 3" key="1">
    <citation type="submission" date="2012-01" db="EMBL/GenBank/DDBJ databases">
        <title>The Genome Sequence of Odoribacter laneus YIT 12061.</title>
        <authorList>
            <consortium name="The Broad Institute Genome Sequencing Platform"/>
            <person name="Earl A."/>
            <person name="Ward D."/>
            <person name="Feldgarden M."/>
            <person name="Gevers D."/>
            <person name="Morotomi M."/>
            <person name="Young S.K."/>
            <person name="Zeng Q."/>
            <person name="Gargeya S."/>
            <person name="Fitzgerald M."/>
            <person name="Haas B."/>
            <person name="Abouelleil A."/>
            <person name="Alvarado L."/>
            <person name="Arachchi H.M."/>
            <person name="Berlin A."/>
            <person name="Chapman S.B."/>
            <person name="Gearin G."/>
            <person name="Goldberg J."/>
            <person name="Griggs A."/>
            <person name="Gujja S."/>
            <person name="Hansen M."/>
            <person name="Heiman D."/>
            <person name="Howarth C."/>
            <person name="Larimer J."/>
            <person name="Lui A."/>
            <person name="MacDonald P.J.P."/>
            <person name="McCowen C."/>
            <person name="Montmayeur A."/>
            <person name="Murphy C."/>
            <person name="Neiman D."/>
            <person name="Pearson M."/>
            <person name="Priest M."/>
            <person name="Roberts A."/>
            <person name="Saif S."/>
            <person name="Shea T."/>
            <person name="Sisk P."/>
            <person name="Stolte C."/>
            <person name="Sykes S."/>
            <person name="Wortman J."/>
            <person name="Nusbaum C."/>
            <person name="Birren B."/>
        </authorList>
    </citation>
    <scope>NUCLEOTIDE SEQUENCE [LARGE SCALE GENOMIC DNA]</scope>
    <source>
        <strain evidence="2 3">YIT 12061</strain>
    </source>
</reference>
<dbReference type="SUPFAM" id="SSF48403">
    <property type="entry name" value="Ankyrin repeat"/>
    <property type="match status" value="1"/>
</dbReference>
<dbReference type="RefSeq" id="WP_009135836.1">
    <property type="nucleotide sequence ID" value="NZ_JH594596.1"/>
</dbReference>
<dbReference type="AlphaFoldDB" id="H1DEK2"/>
<feature type="repeat" description="ANK" evidence="1">
    <location>
        <begin position="480"/>
        <end position="504"/>
    </location>
</feature>
<dbReference type="STRING" id="742817.HMPREF9449_00688"/>
<dbReference type="eggNOG" id="COG0666">
    <property type="taxonomic scope" value="Bacteria"/>
</dbReference>
<dbReference type="PANTHER" id="PTHR24133">
    <property type="entry name" value="ANKYRIN DOMAIN-CONTAINING"/>
    <property type="match status" value="1"/>
</dbReference>
<dbReference type="HOGENOM" id="CLU_037709_0_0_10"/>
<protein>
    <submittedName>
        <fullName evidence="2">Uncharacterized protein</fullName>
    </submittedName>
</protein>
<dbReference type="InterPro" id="IPR052391">
    <property type="entry name" value="E3_Ligase-Neurotoxin"/>
</dbReference>
<feature type="repeat" description="ANK" evidence="1">
    <location>
        <begin position="407"/>
        <end position="442"/>
    </location>
</feature>
<evidence type="ECO:0000313" key="2">
    <source>
        <dbReference type="EMBL" id="EHP49902.1"/>
    </source>
</evidence>
<evidence type="ECO:0000313" key="3">
    <source>
        <dbReference type="Proteomes" id="UP000004892"/>
    </source>
</evidence>
<feature type="repeat" description="ANK" evidence="1">
    <location>
        <begin position="294"/>
        <end position="326"/>
    </location>
</feature>
<comment type="caution">
    <text evidence="2">The sequence shown here is derived from an EMBL/GenBank/DDBJ whole genome shotgun (WGS) entry which is preliminary data.</text>
</comment>
<keyword evidence="3" id="KW-1185">Reference proteome</keyword>
<dbReference type="PROSITE" id="PS50088">
    <property type="entry name" value="ANK_REPEAT"/>
    <property type="match status" value="5"/>
</dbReference>
<dbReference type="InterPro" id="IPR036770">
    <property type="entry name" value="Ankyrin_rpt-contain_sf"/>
</dbReference>
<gene>
    <name evidence="2" type="ORF">HMPREF9449_00688</name>
</gene>
<dbReference type="InterPro" id="IPR002110">
    <property type="entry name" value="Ankyrin_rpt"/>
</dbReference>
<keyword evidence="1" id="KW-0040">ANK repeat</keyword>
<dbReference type="SMART" id="SM00248">
    <property type="entry name" value="ANK"/>
    <property type="match status" value="8"/>
</dbReference>
<dbReference type="PROSITE" id="PS50297">
    <property type="entry name" value="ANK_REP_REGION"/>
    <property type="match status" value="3"/>
</dbReference>
<accession>H1DEK2</accession>
<dbReference type="Pfam" id="PF13857">
    <property type="entry name" value="Ank_5"/>
    <property type="match status" value="1"/>
</dbReference>
<dbReference type="PATRIC" id="fig|742817.3.peg.737"/>
<sequence>MTLREIEDLYREQASPETILEAFMDTDINGIDDNYRDRTPLHLACSYADANAILYLLAHGAGINVRDNEGNTPLCYLGMIRNAHDIDERRLYQCTTILLNAKASLPRSGKTTTALLQALWNSNYGMADAFIDSGIRLDSTDSSGRNALHIAAAKAASVASRINRCEELIKDFATRWYPEKQKAQIQQDLADARQEEQRNYLMVKALLGRAGLDPDEKDNCGKKPLTDAIDGGAKLTGALLAGKDPATDPLAARIGGMDLFQALARKDTEAVAALLESGAELQTTYDEPEYYNYKGLSPLGCALWDHSLTIASLLLQAGADPNYKDATGKTAIAHWLDNDNRSSYKTQAPYTPLLLLLKEKGWQAEAPATPEGETAFSLACHSDTKLAETLFRYLLENGAKVNSRDNRGRTPLLHLCKALESNYLKILEPLLEAGADIHATDNAGNTPLHYLADHYGNEAKNAAEILFDFGTPDTAAVNNEGKTALDIATERNNETLVKWLLNNS</sequence>
<dbReference type="Gene3D" id="1.25.40.20">
    <property type="entry name" value="Ankyrin repeat-containing domain"/>
    <property type="match status" value="4"/>
</dbReference>
<name>H1DEK2_9BACT</name>
<dbReference type="PANTHER" id="PTHR24133:SF40">
    <property type="entry name" value="ANKYRIN REPEAT DOMAIN 44"/>
    <property type="match status" value="1"/>
</dbReference>
<dbReference type="Pfam" id="PF12796">
    <property type="entry name" value="Ank_2"/>
    <property type="match status" value="1"/>
</dbReference>
<feature type="repeat" description="ANK" evidence="1">
    <location>
        <begin position="36"/>
        <end position="68"/>
    </location>
</feature>